<protein>
    <recommendedName>
        <fullName evidence="1">Serine-threonine/tyrosine-protein kinase catalytic domain-containing protein</fullName>
    </recommendedName>
</protein>
<dbReference type="InterPro" id="IPR036537">
    <property type="entry name" value="Adaptor_Cbl_N_dom_sf"/>
</dbReference>
<comment type="caution">
    <text evidence="2">The sequence shown here is derived from an EMBL/GenBank/DDBJ whole genome shotgun (WGS) entry which is preliminary data.</text>
</comment>
<name>A0A397TGC8_9GLOM</name>
<dbReference type="Gene3D" id="1.20.930.20">
    <property type="entry name" value="Adaptor protein Cbl, N-terminal domain"/>
    <property type="match status" value="1"/>
</dbReference>
<dbReference type="GO" id="GO:0007166">
    <property type="term" value="P:cell surface receptor signaling pathway"/>
    <property type="evidence" value="ECO:0007669"/>
    <property type="project" value="InterPro"/>
</dbReference>
<dbReference type="Gene3D" id="1.10.510.10">
    <property type="entry name" value="Transferase(Phosphotransferase) domain 1"/>
    <property type="match status" value="1"/>
</dbReference>
<dbReference type="CDD" id="cd21037">
    <property type="entry name" value="MLKL_NTD"/>
    <property type="match status" value="1"/>
</dbReference>
<dbReference type="SUPFAM" id="SSF56112">
    <property type="entry name" value="Protein kinase-like (PK-like)"/>
    <property type="match status" value="1"/>
</dbReference>
<dbReference type="GO" id="GO:0004672">
    <property type="term" value="F:protein kinase activity"/>
    <property type="evidence" value="ECO:0007669"/>
    <property type="project" value="InterPro"/>
</dbReference>
<keyword evidence="3" id="KW-1185">Reference proteome</keyword>
<organism evidence="2 3">
    <name type="scientific">Glomus cerebriforme</name>
    <dbReference type="NCBI Taxonomy" id="658196"/>
    <lineage>
        <taxon>Eukaryota</taxon>
        <taxon>Fungi</taxon>
        <taxon>Fungi incertae sedis</taxon>
        <taxon>Mucoromycota</taxon>
        <taxon>Glomeromycotina</taxon>
        <taxon>Glomeromycetes</taxon>
        <taxon>Glomerales</taxon>
        <taxon>Glomeraceae</taxon>
        <taxon>Glomus</taxon>
    </lineage>
</organism>
<dbReference type="InterPro" id="IPR011009">
    <property type="entry name" value="Kinase-like_dom_sf"/>
</dbReference>
<dbReference type="InterPro" id="IPR059179">
    <property type="entry name" value="MLKL-like_MCAfunc"/>
</dbReference>
<dbReference type="InterPro" id="IPR001245">
    <property type="entry name" value="Ser-Thr/Tyr_kinase_cat_dom"/>
</dbReference>
<proteinExistence type="predicted"/>
<dbReference type="STRING" id="658196.A0A397TGC8"/>
<evidence type="ECO:0000313" key="3">
    <source>
        <dbReference type="Proteomes" id="UP000265703"/>
    </source>
</evidence>
<dbReference type="AlphaFoldDB" id="A0A397TGC8"/>
<evidence type="ECO:0000313" key="2">
    <source>
        <dbReference type="EMBL" id="RIA93934.1"/>
    </source>
</evidence>
<dbReference type="Pfam" id="PF07714">
    <property type="entry name" value="PK_Tyr_Ser-Thr"/>
    <property type="match status" value="1"/>
</dbReference>
<evidence type="ECO:0000259" key="1">
    <source>
        <dbReference type="Pfam" id="PF07714"/>
    </source>
</evidence>
<reference evidence="2 3" key="1">
    <citation type="submission" date="2018-06" db="EMBL/GenBank/DDBJ databases">
        <title>Comparative genomics reveals the genomic features of Rhizophagus irregularis, R. cerebriforme, R. diaphanum and Gigaspora rosea, and their symbiotic lifestyle signature.</title>
        <authorList>
            <person name="Morin E."/>
            <person name="San Clemente H."/>
            <person name="Chen E.C.H."/>
            <person name="De La Providencia I."/>
            <person name="Hainaut M."/>
            <person name="Kuo A."/>
            <person name="Kohler A."/>
            <person name="Murat C."/>
            <person name="Tang N."/>
            <person name="Roy S."/>
            <person name="Loubradou J."/>
            <person name="Henrissat B."/>
            <person name="Grigoriev I.V."/>
            <person name="Corradi N."/>
            <person name="Roux C."/>
            <person name="Martin F.M."/>
        </authorList>
    </citation>
    <scope>NUCLEOTIDE SEQUENCE [LARGE SCALE GENOMIC DNA]</scope>
    <source>
        <strain evidence="2 3">DAOM 227022</strain>
    </source>
</reference>
<dbReference type="EMBL" id="QKYT01000094">
    <property type="protein sequence ID" value="RIA93934.1"/>
    <property type="molecule type" value="Genomic_DNA"/>
</dbReference>
<gene>
    <name evidence="2" type="ORF">C1645_598688</name>
</gene>
<sequence>MTKEEVEESEKEENLTFAKEVLQIKLTTYSAEAIAPFIPLIDSAASAITEIIKIYQTSQYNKRICNSLLDRARLSEIAIDQLLRRRKENEQKFKNQVWYKAFHRFVVVLDKIKTFGGNVSQLPGIKSFVKAKSISDTFKELMIEYDNVMKDLDFTMAIANEQQRQIDNESIKDDLSEINQFLEKIDDGIEENNVKMSLIYEEVKSIKSMIRADKTEPIEPKRIESSKLTEPAVGRTGDTRGNAPFIKRKTYMNAIEVACKPISINDKVDELKKFKRHLAIHIKATQSPNIIQFYGLSTIDGNTVMVLEWAELGNLQELYQKDNKISLELKVHSYFLNHIFFNFDNYKFIVTHAVF</sequence>
<accession>A0A397TGC8</accession>
<dbReference type="OrthoDB" id="2314769at2759"/>
<feature type="domain" description="Serine-threonine/tyrosine-protein kinase catalytic" evidence="1">
    <location>
        <begin position="249"/>
        <end position="329"/>
    </location>
</feature>
<dbReference type="Proteomes" id="UP000265703">
    <property type="component" value="Unassembled WGS sequence"/>
</dbReference>